<evidence type="ECO:0000313" key="1">
    <source>
        <dbReference type="EMBL" id="GGF82404.1"/>
    </source>
</evidence>
<dbReference type="SUPFAM" id="SSF49899">
    <property type="entry name" value="Concanavalin A-like lectins/glucanases"/>
    <property type="match status" value="1"/>
</dbReference>
<evidence type="ECO:0000313" key="2">
    <source>
        <dbReference type="Proteomes" id="UP000637643"/>
    </source>
</evidence>
<accession>A0A917FG83</accession>
<dbReference type="InterPro" id="IPR013320">
    <property type="entry name" value="ConA-like_dom_sf"/>
</dbReference>
<reference evidence="1" key="1">
    <citation type="journal article" date="2014" name="Int. J. Syst. Evol. Microbiol.">
        <title>Complete genome sequence of Corynebacterium casei LMG S-19264T (=DSM 44701T), isolated from a smear-ripened cheese.</title>
        <authorList>
            <consortium name="US DOE Joint Genome Institute (JGI-PGF)"/>
            <person name="Walter F."/>
            <person name="Albersmeier A."/>
            <person name="Kalinowski J."/>
            <person name="Ruckert C."/>
        </authorList>
    </citation>
    <scope>NUCLEOTIDE SEQUENCE</scope>
    <source>
        <strain evidence="1">CGMCC 1.16134</strain>
    </source>
</reference>
<proteinExistence type="predicted"/>
<dbReference type="RefSeq" id="WP_229696150.1">
    <property type="nucleotide sequence ID" value="NZ_BMKR01000010.1"/>
</dbReference>
<dbReference type="EMBL" id="BMKR01000010">
    <property type="protein sequence ID" value="GGF82404.1"/>
    <property type="molecule type" value="Genomic_DNA"/>
</dbReference>
<gene>
    <name evidence="1" type="ORF">GCM10010912_29410</name>
</gene>
<protein>
    <submittedName>
        <fullName evidence="1">Uncharacterized protein</fullName>
    </submittedName>
</protein>
<name>A0A917FG83_9BACL</name>
<dbReference type="Proteomes" id="UP000637643">
    <property type="component" value="Unassembled WGS sequence"/>
</dbReference>
<dbReference type="AlphaFoldDB" id="A0A917FG83"/>
<sequence length="86" mass="8938">MRLFGSVLIVSYAFNETGGTTAADTVTLNGTTGILYADGLEAARNSAMSQTPASLGSSPLIYIGTSQWNDPYLSGQIDDFASTTGH</sequence>
<keyword evidence="2" id="KW-1185">Reference proteome</keyword>
<reference evidence="1" key="2">
    <citation type="submission" date="2020-09" db="EMBL/GenBank/DDBJ databases">
        <authorList>
            <person name="Sun Q."/>
            <person name="Zhou Y."/>
        </authorList>
    </citation>
    <scope>NUCLEOTIDE SEQUENCE</scope>
    <source>
        <strain evidence="1">CGMCC 1.16134</strain>
    </source>
</reference>
<comment type="caution">
    <text evidence="1">The sequence shown here is derived from an EMBL/GenBank/DDBJ whole genome shotgun (WGS) entry which is preliminary data.</text>
</comment>
<dbReference type="Pfam" id="PF13385">
    <property type="entry name" value="Laminin_G_3"/>
    <property type="match status" value="1"/>
</dbReference>
<dbReference type="Gene3D" id="2.60.120.200">
    <property type="match status" value="1"/>
</dbReference>
<organism evidence="1 2">
    <name type="scientific">Paenibacillus albidus</name>
    <dbReference type="NCBI Taxonomy" id="2041023"/>
    <lineage>
        <taxon>Bacteria</taxon>
        <taxon>Bacillati</taxon>
        <taxon>Bacillota</taxon>
        <taxon>Bacilli</taxon>
        <taxon>Bacillales</taxon>
        <taxon>Paenibacillaceae</taxon>
        <taxon>Paenibacillus</taxon>
    </lineage>
</organism>